<evidence type="ECO:0000256" key="2">
    <source>
        <dbReference type="ARBA" id="ARBA00022763"/>
    </source>
</evidence>
<dbReference type="SUPFAM" id="SSF47781">
    <property type="entry name" value="RuvA domain 2-like"/>
    <property type="match status" value="1"/>
</dbReference>
<dbReference type="NCBIfam" id="NF001824">
    <property type="entry name" value="PRK00558.1-5"/>
    <property type="match status" value="1"/>
</dbReference>
<organism evidence="11 12">
    <name type="scientific">Candidatus Bealeia paramacronuclearis</name>
    <dbReference type="NCBI Taxonomy" id="1921001"/>
    <lineage>
        <taxon>Bacteria</taxon>
        <taxon>Pseudomonadati</taxon>
        <taxon>Pseudomonadota</taxon>
        <taxon>Alphaproteobacteria</taxon>
        <taxon>Holosporales</taxon>
        <taxon>Holosporaceae</taxon>
        <taxon>Candidatus Bealeia</taxon>
    </lineage>
</organism>
<dbReference type="PROSITE" id="PS50164">
    <property type="entry name" value="GIY_YIG"/>
    <property type="match status" value="1"/>
</dbReference>
<evidence type="ECO:0000259" key="10">
    <source>
        <dbReference type="PROSITE" id="PS50165"/>
    </source>
</evidence>
<comment type="similarity">
    <text evidence="7">Belongs to the UvrC family.</text>
</comment>
<dbReference type="InterPro" id="IPR001943">
    <property type="entry name" value="UVR_dom"/>
</dbReference>
<evidence type="ECO:0000256" key="7">
    <source>
        <dbReference type="HAMAP-Rule" id="MF_00203"/>
    </source>
</evidence>
<evidence type="ECO:0000313" key="11">
    <source>
        <dbReference type="EMBL" id="WVX66877.1"/>
    </source>
</evidence>
<feature type="domain" description="UvrC family homology region profile" evidence="10">
    <location>
        <begin position="262"/>
        <end position="491"/>
    </location>
</feature>
<dbReference type="Gene3D" id="4.10.860.10">
    <property type="entry name" value="UVR domain"/>
    <property type="match status" value="1"/>
</dbReference>
<evidence type="ECO:0000259" key="8">
    <source>
        <dbReference type="PROSITE" id="PS50151"/>
    </source>
</evidence>
<dbReference type="Pfam" id="PF14520">
    <property type="entry name" value="HHH_5"/>
    <property type="match status" value="1"/>
</dbReference>
<dbReference type="RefSeq" id="WP_331255695.1">
    <property type="nucleotide sequence ID" value="NZ_CP133270.1"/>
</dbReference>
<comment type="function">
    <text evidence="7">The UvrABC repair system catalyzes the recognition and processing of DNA lesions. UvrC both incises the 5' and 3' sides of the lesion. The N-terminal half is responsible for the 3' incision and the C-terminal half is responsible for the 5' incision.</text>
</comment>
<proteinExistence type="inferred from homology"/>
<evidence type="ECO:0000259" key="9">
    <source>
        <dbReference type="PROSITE" id="PS50164"/>
    </source>
</evidence>
<dbReference type="Gene3D" id="3.40.1440.10">
    <property type="entry name" value="GIY-YIG endonuclease"/>
    <property type="match status" value="1"/>
</dbReference>
<reference evidence="11 12" key="1">
    <citation type="journal article" date="2024" name="Environ. Microbiol.">
        <title>Novel evolutionary insights on the interactions of the Holosporales (Alphaproteobacteria) with eukaryotic hosts from comparative genomics.</title>
        <authorList>
            <person name="Giovannini M."/>
            <person name="Petroni G."/>
            <person name="Castelli M."/>
        </authorList>
    </citation>
    <scope>NUCLEOTIDE SEQUENCE [LARGE SCALE GENOMIC DNA]</scope>
    <source>
        <strain evidence="11 12">US_Bl 15I1</strain>
    </source>
</reference>
<dbReference type="InterPro" id="IPR050066">
    <property type="entry name" value="UvrABC_protein_C"/>
</dbReference>
<sequence>MIKTPSLQNGISIIQNQVKHLKDVPGVYRMFNVRDDVLYVGKAKSLKKRVASYTRPEKLPLRLQRMIAETVRMEFVVTHTEAEALLLEANLIKKLEPRYNILFKDDKSFSYLHIEAGHPFPLLTKYRGARSEQGDFYGPFASTVAVNTTLTTLQRAFLLRSCSDSIFSSRKRPCLQYQIKRCSAPCVNYISQKDYAELVKDAKNFLAGRSGKIQEDLAQKMQESSDRMEYERAAQFRDRIQALTAVQSTQWVNIPENKDIDVFAIANLQDQFVIQILIFRGGCNYGAHAIYPKSVQGSTPEEILAAYISQFYDLSPAPELILTNLELPEKSLLKEALKISRKGPLDIKTPHTGKLEKILKRAHENALQALERHLAQRLSQKKILEGVAALFNLPEPPSRIEVYDNSHTQGSQPVGAMIVAGPEGFIKNAYRKFNIKSETLTPGDDYAMMREVLSRRFKRALTHDQDDTPNWPDLVLIDGGKGQLSTVREIFEDLAVRDVALVAIAKGPERNAGKETFFMTDTPPFKLEKNDPVLHYLQRLRDEAHRFAIGTHRTRRTKALTQSRLDDIPGIGPSRKRALLRHFGSAKGVEAAALEDLLRVPGIHKTIAETIHTALKKR</sequence>
<feature type="domain" description="GIY-YIG" evidence="9">
    <location>
        <begin position="23"/>
        <end position="101"/>
    </location>
</feature>
<keyword evidence="1 7" id="KW-0963">Cytoplasm</keyword>
<evidence type="ECO:0000256" key="5">
    <source>
        <dbReference type="ARBA" id="ARBA00023204"/>
    </source>
</evidence>
<evidence type="ECO:0000313" key="12">
    <source>
        <dbReference type="Proteomes" id="UP001330434"/>
    </source>
</evidence>
<comment type="subunit">
    <text evidence="7">Interacts with UvrB in an incision complex.</text>
</comment>
<name>A0ABZ2C3Q6_9PROT</name>
<dbReference type="EMBL" id="CP133270">
    <property type="protein sequence ID" value="WVX66877.1"/>
    <property type="molecule type" value="Genomic_DNA"/>
</dbReference>
<dbReference type="PROSITE" id="PS50165">
    <property type="entry name" value="UVRC"/>
    <property type="match status" value="1"/>
</dbReference>
<dbReference type="InterPro" id="IPR035901">
    <property type="entry name" value="GIY-YIG_endonuc_sf"/>
</dbReference>
<keyword evidence="4 7" id="KW-0267">Excision nuclease</keyword>
<evidence type="ECO:0000256" key="1">
    <source>
        <dbReference type="ARBA" id="ARBA00022490"/>
    </source>
</evidence>
<dbReference type="PROSITE" id="PS50151">
    <property type="entry name" value="UVR"/>
    <property type="match status" value="1"/>
</dbReference>
<dbReference type="SUPFAM" id="SSF46600">
    <property type="entry name" value="C-terminal UvrC-binding domain of UvrB"/>
    <property type="match status" value="1"/>
</dbReference>
<protein>
    <recommendedName>
        <fullName evidence="7">UvrABC system protein C</fullName>
        <shortName evidence="7">Protein UvrC</shortName>
    </recommendedName>
    <alternativeName>
        <fullName evidence="7">Excinuclease ABC subunit C</fullName>
    </alternativeName>
</protein>
<keyword evidence="2 7" id="KW-0227">DNA damage</keyword>
<gene>
    <name evidence="7" type="primary">uvrC</name>
    <name evidence="11" type="ORF">Bealeia1_01066</name>
</gene>
<keyword evidence="6 7" id="KW-0742">SOS response</keyword>
<keyword evidence="3 7" id="KW-0228">DNA excision</keyword>
<dbReference type="SMART" id="SM00278">
    <property type="entry name" value="HhH1"/>
    <property type="match status" value="2"/>
</dbReference>
<dbReference type="InterPro" id="IPR010994">
    <property type="entry name" value="RuvA_2-like"/>
</dbReference>
<dbReference type="CDD" id="cd10434">
    <property type="entry name" value="GIY-YIG_UvrC_Cho"/>
    <property type="match status" value="1"/>
</dbReference>
<dbReference type="Gene3D" id="3.30.420.340">
    <property type="entry name" value="UvrC, RNAse H endonuclease domain"/>
    <property type="match status" value="1"/>
</dbReference>
<dbReference type="HAMAP" id="MF_00203">
    <property type="entry name" value="UvrC"/>
    <property type="match status" value="1"/>
</dbReference>
<dbReference type="InterPro" id="IPR047296">
    <property type="entry name" value="GIY-YIG_UvrC_Cho"/>
</dbReference>
<keyword evidence="5 7" id="KW-0234">DNA repair</keyword>
<dbReference type="InterPro" id="IPR004791">
    <property type="entry name" value="UvrC"/>
</dbReference>
<comment type="subcellular location">
    <subcellularLocation>
        <location evidence="7">Cytoplasm</location>
    </subcellularLocation>
</comment>
<dbReference type="PANTHER" id="PTHR30562:SF1">
    <property type="entry name" value="UVRABC SYSTEM PROTEIN C"/>
    <property type="match status" value="1"/>
</dbReference>
<dbReference type="Pfam" id="PF08459">
    <property type="entry name" value="UvrC_RNaseH_dom"/>
    <property type="match status" value="1"/>
</dbReference>
<dbReference type="NCBIfam" id="TIGR00194">
    <property type="entry name" value="uvrC"/>
    <property type="match status" value="1"/>
</dbReference>
<dbReference type="Pfam" id="PF01541">
    <property type="entry name" value="GIY-YIG"/>
    <property type="match status" value="1"/>
</dbReference>
<dbReference type="SUPFAM" id="SSF82771">
    <property type="entry name" value="GIY-YIG endonuclease"/>
    <property type="match status" value="1"/>
</dbReference>
<dbReference type="Pfam" id="PF02151">
    <property type="entry name" value="UVR"/>
    <property type="match status" value="1"/>
</dbReference>
<dbReference type="Gene3D" id="1.10.150.20">
    <property type="entry name" value="5' to 3' exonuclease, C-terminal subdomain"/>
    <property type="match status" value="1"/>
</dbReference>
<dbReference type="InterPro" id="IPR036876">
    <property type="entry name" value="UVR_dom_sf"/>
</dbReference>
<evidence type="ECO:0000256" key="3">
    <source>
        <dbReference type="ARBA" id="ARBA00022769"/>
    </source>
</evidence>
<dbReference type="PANTHER" id="PTHR30562">
    <property type="entry name" value="UVRC/OXIDOREDUCTASE"/>
    <property type="match status" value="1"/>
</dbReference>
<dbReference type="Proteomes" id="UP001330434">
    <property type="component" value="Chromosome"/>
</dbReference>
<evidence type="ECO:0000256" key="4">
    <source>
        <dbReference type="ARBA" id="ARBA00022881"/>
    </source>
</evidence>
<evidence type="ECO:0000256" key="6">
    <source>
        <dbReference type="ARBA" id="ARBA00023236"/>
    </source>
</evidence>
<dbReference type="InterPro" id="IPR000305">
    <property type="entry name" value="GIY-YIG_endonuc"/>
</dbReference>
<dbReference type="Pfam" id="PF22920">
    <property type="entry name" value="UvrC_RNaseH"/>
    <property type="match status" value="1"/>
</dbReference>
<keyword evidence="12" id="KW-1185">Reference proteome</keyword>
<dbReference type="InterPro" id="IPR003583">
    <property type="entry name" value="Hlx-hairpin-Hlx_DNA-bd_motif"/>
</dbReference>
<feature type="domain" description="UVR" evidence="8">
    <location>
        <begin position="211"/>
        <end position="246"/>
    </location>
</feature>
<accession>A0ABZ2C3Q6</accession>
<dbReference type="InterPro" id="IPR001162">
    <property type="entry name" value="UvrC_RNase_H_dom"/>
</dbReference>
<dbReference type="SMART" id="SM00465">
    <property type="entry name" value="GIYc"/>
    <property type="match status" value="1"/>
</dbReference>
<dbReference type="InterPro" id="IPR038476">
    <property type="entry name" value="UvrC_RNase_H_dom_sf"/>
</dbReference>